<evidence type="ECO:0000256" key="3">
    <source>
        <dbReference type="ARBA" id="ARBA00022741"/>
    </source>
</evidence>
<evidence type="ECO:0000313" key="11">
    <source>
        <dbReference type="Proteomes" id="UP000320314"/>
    </source>
</evidence>
<organism evidence="10 11">
    <name type="scientific">Pararhizobium mangrovi</name>
    <dbReference type="NCBI Taxonomy" id="2590452"/>
    <lineage>
        <taxon>Bacteria</taxon>
        <taxon>Pseudomonadati</taxon>
        <taxon>Pseudomonadota</taxon>
        <taxon>Alphaproteobacteria</taxon>
        <taxon>Hyphomicrobiales</taxon>
        <taxon>Rhizobiaceae</taxon>
        <taxon>Rhizobium/Agrobacterium group</taxon>
        <taxon>Pararhizobium</taxon>
    </lineage>
</organism>
<feature type="domain" description="ABC transporter" evidence="9">
    <location>
        <begin position="3"/>
        <end position="215"/>
    </location>
</feature>
<dbReference type="GO" id="GO:0005524">
    <property type="term" value="F:ATP binding"/>
    <property type="evidence" value="ECO:0007669"/>
    <property type="project" value="UniProtKB-KW"/>
</dbReference>
<dbReference type="InterPro" id="IPR017871">
    <property type="entry name" value="ABC_transporter-like_CS"/>
</dbReference>
<evidence type="ECO:0000259" key="9">
    <source>
        <dbReference type="PROSITE" id="PS50893"/>
    </source>
</evidence>
<keyword evidence="2" id="KW-0813">Transport</keyword>
<evidence type="ECO:0000256" key="4">
    <source>
        <dbReference type="ARBA" id="ARBA00022748"/>
    </source>
</evidence>
<dbReference type="SUPFAM" id="SSF52540">
    <property type="entry name" value="P-loop containing nucleoside triphosphate hydrolases"/>
    <property type="match status" value="1"/>
</dbReference>
<dbReference type="RefSeq" id="WP_141167451.1">
    <property type="nucleotide sequence ID" value="NZ_VHLH01000024.1"/>
</dbReference>
<dbReference type="AlphaFoldDB" id="A0A506U0K7"/>
<dbReference type="OrthoDB" id="9800654at2"/>
<keyword evidence="3" id="KW-0547">Nucleotide-binding</keyword>
<evidence type="ECO:0000256" key="8">
    <source>
        <dbReference type="SAM" id="MobiDB-lite"/>
    </source>
</evidence>
<dbReference type="Pfam" id="PF00005">
    <property type="entry name" value="ABC_tran"/>
    <property type="match status" value="1"/>
</dbReference>
<evidence type="ECO:0000256" key="1">
    <source>
        <dbReference type="ARBA" id="ARBA00005417"/>
    </source>
</evidence>
<feature type="compositionally biased region" description="Basic and acidic residues" evidence="8">
    <location>
        <begin position="196"/>
        <end position="209"/>
    </location>
</feature>
<dbReference type="GO" id="GO:0022857">
    <property type="term" value="F:transmembrane transporter activity"/>
    <property type="evidence" value="ECO:0007669"/>
    <property type="project" value="InterPro"/>
</dbReference>
<sequence length="215" mass="23399">MRLTAENLAVRRGPDLLFEGIAFELAAGDALVLTGPNGTGKSTLLRLVAGLLAREHGTVRLVDTAGTTLRLAEEAHYLGHANAMKRDLTVRENLAFWQAFLRRDGEPPALSLTEAAEAVDLGSLLHLPFGVLSAGQQRRMAIARLLVAHRPIWLLDEPTAAVDTASEERIAALIEKHRKAGGIAIAATHRPLGLEEPHHLDMRDHRAEPEAEMDF</sequence>
<evidence type="ECO:0000313" key="10">
    <source>
        <dbReference type="EMBL" id="TPW27008.1"/>
    </source>
</evidence>
<proteinExistence type="inferred from homology"/>
<dbReference type="PANTHER" id="PTHR43499:SF1">
    <property type="entry name" value="ABC TRANSPORTER I FAMILY MEMBER 1"/>
    <property type="match status" value="1"/>
</dbReference>
<keyword evidence="11" id="KW-1185">Reference proteome</keyword>
<dbReference type="PANTHER" id="PTHR43499">
    <property type="entry name" value="ABC TRANSPORTER I FAMILY MEMBER 1"/>
    <property type="match status" value="1"/>
</dbReference>
<keyword evidence="7" id="KW-0472">Membrane</keyword>
<protein>
    <submittedName>
        <fullName evidence="10">Heme ABC exporter ATP-binding protein CcmA</fullName>
    </submittedName>
</protein>
<evidence type="ECO:0000256" key="2">
    <source>
        <dbReference type="ARBA" id="ARBA00022448"/>
    </source>
</evidence>
<dbReference type="GO" id="GO:0016887">
    <property type="term" value="F:ATP hydrolysis activity"/>
    <property type="evidence" value="ECO:0007669"/>
    <property type="project" value="InterPro"/>
</dbReference>
<keyword evidence="5 10" id="KW-0067">ATP-binding</keyword>
<dbReference type="InterPro" id="IPR003439">
    <property type="entry name" value="ABC_transporter-like_ATP-bd"/>
</dbReference>
<comment type="similarity">
    <text evidence="1">Belongs to the ABC transporter superfamily.</text>
</comment>
<feature type="region of interest" description="Disordered" evidence="8">
    <location>
        <begin position="196"/>
        <end position="215"/>
    </location>
</feature>
<dbReference type="InterPro" id="IPR003593">
    <property type="entry name" value="AAA+_ATPase"/>
</dbReference>
<dbReference type="EMBL" id="VHLH01000024">
    <property type="protein sequence ID" value="TPW27008.1"/>
    <property type="molecule type" value="Genomic_DNA"/>
</dbReference>
<keyword evidence="6" id="KW-1278">Translocase</keyword>
<evidence type="ECO:0000256" key="6">
    <source>
        <dbReference type="ARBA" id="ARBA00022967"/>
    </source>
</evidence>
<comment type="caution">
    <text evidence="10">The sequence shown here is derived from an EMBL/GenBank/DDBJ whole genome shotgun (WGS) entry which is preliminary data.</text>
</comment>
<dbReference type="PROSITE" id="PS00211">
    <property type="entry name" value="ABC_TRANSPORTER_1"/>
    <property type="match status" value="1"/>
</dbReference>
<evidence type="ECO:0000256" key="5">
    <source>
        <dbReference type="ARBA" id="ARBA00022840"/>
    </source>
</evidence>
<dbReference type="PROSITE" id="PS50893">
    <property type="entry name" value="ABC_TRANSPORTER_2"/>
    <property type="match status" value="1"/>
</dbReference>
<dbReference type="InterPro" id="IPR005895">
    <property type="entry name" value="ABC_transptr_haem_export_CcmA"/>
</dbReference>
<dbReference type="SMART" id="SM00382">
    <property type="entry name" value="AAA"/>
    <property type="match status" value="1"/>
</dbReference>
<gene>
    <name evidence="10" type="primary">ccmA</name>
    <name evidence="10" type="ORF">FJU11_12750</name>
</gene>
<name>A0A506U0K7_9HYPH</name>
<dbReference type="GO" id="GO:0017004">
    <property type="term" value="P:cytochrome complex assembly"/>
    <property type="evidence" value="ECO:0007669"/>
    <property type="project" value="UniProtKB-KW"/>
</dbReference>
<dbReference type="InterPro" id="IPR027417">
    <property type="entry name" value="P-loop_NTPase"/>
</dbReference>
<accession>A0A506U0K7</accession>
<dbReference type="Proteomes" id="UP000320314">
    <property type="component" value="Unassembled WGS sequence"/>
</dbReference>
<evidence type="ECO:0000256" key="7">
    <source>
        <dbReference type="ARBA" id="ARBA00023136"/>
    </source>
</evidence>
<dbReference type="Gene3D" id="3.40.50.300">
    <property type="entry name" value="P-loop containing nucleotide triphosphate hydrolases"/>
    <property type="match status" value="1"/>
</dbReference>
<dbReference type="NCBIfam" id="TIGR01189">
    <property type="entry name" value="ccmA"/>
    <property type="match status" value="1"/>
</dbReference>
<reference evidence="10 11" key="1">
    <citation type="submission" date="2019-06" db="EMBL/GenBank/DDBJ databases">
        <authorList>
            <person name="Li M."/>
        </authorList>
    </citation>
    <scope>NUCLEOTIDE SEQUENCE [LARGE SCALE GENOMIC DNA]</scope>
    <source>
        <strain evidence="10 11">BGMRC6574</strain>
    </source>
</reference>
<keyword evidence="4" id="KW-0201">Cytochrome c-type biogenesis</keyword>